<gene>
    <name evidence="1" type="ORF">IIU_06160</name>
</gene>
<sequence>MNKKSKALGILIALSLTLGIGVQTKQAKNTNKYTDKVLIQYSHGDIGG</sequence>
<comment type="caution">
    <text evidence="1">The sequence shown here is derived from an EMBL/GenBank/DDBJ whole genome shotgun (WGS) entry which is preliminary data.</text>
</comment>
<reference evidence="1 2" key="1">
    <citation type="submission" date="2012-12" db="EMBL/GenBank/DDBJ databases">
        <title>The Genome Sequence of Bacillus cereus VD133.</title>
        <authorList>
            <consortium name="The Broad Institute Genome Sequencing Platform"/>
            <consortium name="The Broad Institute Genome Sequencing Center for Infectious Disease"/>
            <person name="Feldgarden M."/>
            <person name="Van der Auwera G.A."/>
            <person name="Mahillon J."/>
            <person name="Duprez V."/>
            <person name="Timmery S."/>
            <person name="Mattelet C."/>
            <person name="Dierick K."/>
            <person name="Sun M."/>
            <person name="Yu Z."/>
            <person name="Zhu L."/>
            <person name="Hu X."/>
            <person name="Shank E.B."/>
            <person name="Swiecicka I."/>
            <person name="Hansen B.M."/>
            <person name="Andrup L."/>
            <person name="Walker B."/>
            <person name="Young S.K."/>
            <person name="Zeng Q."/>
            <person name="Gargeya S."/>
            <person name="Fitzgerald M."/>
            <person name="Haas B."/>
            <person name="Abouelleil A."/>
            <person name="Alvarado L."/>
            <person name="Arachchi H.M."/>
            <person name="Berlin A.M."/>
            <person name="Chapman S.B."/>
            <person name="Dewar J."/>
            <person name="Goldberg J."/>
            <person name="Griggs A."/>
            <person name="Gujja S."/>
            <person name="Hansen M."/>
            <person name="Howarth C."/>
            <person name="Imamovic A."/>
            <person name="Larimer J."/>
            <person name="McCowan C."/>
            <person name="Murphy C."/>
            <person name="Neiman D."/>
            <person name="Pearson M."/>
            <person name="Priest M."/>
            <person name="Roberts A."/>
            <person name="Saif S."/>
            <person name="Shea T."/>
            <person name="Sisk P."/>
            <person name="Sykes S."/>
            <person name="Wortman J."/>
            <person name="Nusbaum C."/>
            <person name="Birren B."/>
        </authorList>
    </citation>
    <scope>NUCLEOTIDE SEQUENCE [LARGE SCALE GENOMIC DNA]</scope>
    <source>
        <strain evidence="1 2">VD133</strain>
    </source>
</reference>
<proteinExistence type="predicted"/>
<evidence type="ECO:0000313" key="2">
    <source>
        <dbReference type="Proteomes" id="UP000014018"/>
    </source>
</evidence>
<dbReference type="Proteomes" id="UP000014018">
    <property type="component" value="Unassembled WGS sequence"/>
</dbReference>
<dbReference type="EMBL" id="AHFB01000141">
    <property type="protein sequence ID" value="EOO25419.1"/>
    <property type="molecule type" value="Genomic_DNA"/>
</dbReference>
<dbReference type="AlphaFoldDB" id="A0A9W5UZS7"/>
<dbReference type="RefSeq" id="WP_016112089.1">
    <property type="nucleotide sequence ID" value="NZ_KB976193.1"/>
</dbReference>
<name>A0A9W5UZS7_BACCE</name>
<protein>
    <submittedName>
        <fullName evidence="1">Uncharacterized protein</fullName>
    </submittedName>
</protein>
<accession>A0A9W5UZS7</accession>
<organism evidence="1 2">
    <name type="scientific">Bacillus cereus VD133</name>
    <dbReference type="NCBI Taxonomy" id="1053233"/>
    <lineage>
        <taxon>Bacteria</taxon>
        <taxon>Bacillati</taxon>
        <taxon>Bacillota</taxon>
        <taxon>Bacilli</taxon>
        <taxon>Bacillales</taxon>
        <taxon>Bacillaceae</taxon>
        <taxon>Bacillus</taxon>
        <taxon>Bacillus cereus group</taxon>
    </lineage>
</organism>
<evidence type="ECO:0000313" key="1">
    <source>
        <dbReference type="EMBL" id="EOO25419.1"/>
    </source>
</evidence>